<dbReference type="PANTHER" id="PTHR22807">
    <property type="entry name" value="NOP2 YEAST -RELATED NOL1/NOP2/FMU SUN DOMAIN-CONTAINING"/>
    <property type="match status" value="1"/>
</dbReference>
<evidence type="ECO:0000256" key="1">
    <source>
        <dbReference type="ARBA" id="ARBA00007494"/>
    </source>
</evidence>
<keyword evidence="10" id="KW-1185">Reference proteome</keyword>
<name>A0A151QWG3_CAJCA</name>
<evidence type="ECO:0000256" key="2">
    <source>
        <dbReference type="ARBA" id="ARBA00022603"/>
    </source>
</evidence>
<organism evidence="9 10">
    <name type="scientific">Cajanus cajan</name>
    <name type="common">Pigeon pea</name>
    <name type="synonym">Cajanus indicus</name>
    <dbReference type="NCBI Taxonomy" id="3821"/>
    <lineage>
        <taxon>Eukaryota</taxon>
        <taxon>Viridiplantae</taxon>
        <taxon>Streptophyta</taxon>
        <taxon>Embryophyta</taxon>
        <taxon>Tracheophyta</taxon>
        <taxon>Spermatophyta</taxon>
        <taxon>Magnoliopsida</taxon>
        <taxon>eudicotyledons</taxon>
        <taxon>Gunneridae</taxon>
        <taxon>Pentapetalae</taxon>
        <taxon>rosids</taxon>
        <taxon>fabids</taxon>
        <taxon>Fabales</taxon>
        <taxon>Fabaceae</taxon>
        <taxon>Papilionoideae</taxon>
        <taxon>50 kb inversion clade</taxon>
        <taxon>NPAAA clade</taxon>
        <taxon>indigoferoid/millettioid clade</taxon>
        <taxon>Phaseoleae</taxon>
        <taxon>Cajanus</taxon>
    </lineage>
</organism>
<dbReference type="InterPro" id="IPR001678">
    <property type="entry name" value="MeTrfase_RsmB-F_NOP2_dom"/>
</dbReference>
<dbReference type="Gramene" id="C.cajan_41887.t">
    <property type="protein sequence ID" value="C.cajan_41887.t"/>
    <property type="gene ID" value="C.cajan_41887"/>
</dbReference>
<dbReference type="InterPro" id="IPR002478">
    <property type="entry name" value="PUA"/>
</dbReference>
<evidence type="ECO:0000313" key="9">
    <source>
        <dbReference type="EMBL" id="KYP34545.1"/>
    </source>
</evidence>
<evidence type="ECO:0000256" key="6">
    <source>
        <dbReference type="PROSITE-ProRule" id="PRU01023"/>
    </source>
</evidence>
<dbReference type="PROSITE" id="PS50890">
    <property type="entry name" value="PUA"/>
    <property type="match status" value="1"/>
</dbReference>
<dbReference type="Pfam" id="PF01189">
    <property type="entry name" value="Methyltr_RsmB-F"/>
    <property type="match status" value="2"/>
</dbReference>
<feature type="binding site" evidence="6">
    <location>
        <position position="329"/>
    </location>
    <ligand>
        <name>S-adenosyl-L-methionine</name>
        <dbReference type="ChEBI" id="CHEBI:59789"/>
    </ligand>
</feature>
<dbReference type="PROSITE" id="PS51686">
    <property type="entry name" value="SAM_MT_RSMB_NOP"/>
    <property type="match status" value="1"/>
</dbReference>
<dbReference type="GO" id="GO:0003723">
    <property type="term" value="F:RNA binding"/>
    <property type="evidence" value="ECO:0007669"/>
    <property type="project" value="UniProtKB-UniRule"/>
</dbReference>
<keyword evidence="2 6" id="KW-0489">Methyltransferase</keyword>
<dbReference type="PANTHER" id="PTHR22807:SF34">
    <property type="entry name" value="TRNA (CYTOSINE(72)-C(5))-METHYLTRANSFERASE NSUN6"/>
    <property type="match status" value="1"/>
</dbReference>
<feature type="domain" description="SAM-dependent MTase RsmB/NOP-type" evidence="8">
    <location>
        <begin position="185"/>
        <end position="580"/>
    </location>
</feature>
<protein>
    <submittedName>
        <fullName evidence="9">Methyltransferase NSUN6</fullName>
    </submittedName>
</protein>
<feature type="binding site" evidence="6">
    <location>
        <begin position="278"/>
        <end position="284"/>
    </location>
    <ligand>
        <name>S-adenosyl-L-methionine</name>
        <dbReference type="ChEBI" id="CHEBI:59789"/>
    </ligand>
</feature>
<feature type="region of interest" description="Disordered" evidence="7">
    <location>
        <begin position="69"/>
        <end position="88"/>
    </location>
</feature>
<sequence length="584" mass="63978">MSHSDPSENRYSFTPTLHWNPKLHQYFLKAYGADHFSRISAALTRPSRYSCIRVNTLRSTADAVVHKLRSLVPPPPPPHSDSGGDVANPLKDCSDADAAPAPFSRCRIPGLDYVVFVWGSGPHRIDYGDAPPKEVIVSRKCAEAVLRGAQIYVPGVMACSAHVEKGDTVAVSVAVEQQGADGGWGIAMTRGTVLQGSQTDPYYFERNGLYIGQGTAMLSRAGMFRVSEGVGVDMKDRVYELHSFHNVLEGEIFLQNLPSIIAAHALDPQMGERILDMCAAPGGKTTAIAILMKDEGEIIATDRSHNKVLDIQKLAAEMGLSCIKTFKLDALKSVCRTDDVDAFTDPCSSIAKNDVTNQVFDSPNLQVERVSPLVTFRISDSGRKLNAFICYLLTCKGDNTNGKAYVSKADIRKNMRRARNGPGRNQSVGGRVDRSKGFSPDSFDRVLLDAPCSALGLRPRLFAGEETIESLRNHAKYQRRMFDQAVQLVRPGGVIVYSTCTINPGENEALVRYALDKYKYLSLAPQHPRIGGPGLVGSCEFPDGYIEEWLRPGEEDLVQRFDPSSPLDTIGFFIAKFRVGSKDA</sequence>
<accession>A0A151QWG3</accession>
<dbReference type="InterPro" id="IPR018314">
    <property type="entry name" value="RsmB/NOL1/NOP2-like_CS"/>
</dbReference>
<dbReference type="InterPro" id="IPR029063">
    <property type="entry name" value="SAM-dependent_MTases_sf"/>
</dbReference>
<feature type="binding site" evidence="6">
    <location>
        <position position="449"/>
    </location>
    <ligand>
        <name>S-adenosyl-L-methionine</name>
        <dbReference type="ChEBI" id="CHEBI:59789"/>
    </ligand>
</feature>
<dbReference type="AlphaFoldDB" id="A0A151QWG3"/>
<proteinExistence type="inferred from homology"/>
<dbReference type="InterPro" id="IPR015947">
    <property type="entry name" value="PUA-like_sf"/>
</dbReference>
<dbReference type="SUPFAM" id="SSF88697">
    <property type="entry name" value="PUA domain-like"/>
    <property type="match status" value="1"/>
</dbReference>
<evidence type="ECO:0000256" key="7">
    <source>
        <dbReference type="SAM" id="MobiDB-lite"/>
    </source>
</evidence>
<dbReference type="InterPro" id="IPR049560">
    <property type="entry name" value="MeTrfase_RsmB-F_NOP2_cat"/>
</dbReference>
<feature type="active site" description="Nucleophile" evidence="6">
    <location>
        <position position="500"/>
    </location>
</feature>
<dbReference type="Proteomes" id="UP000075243">
    <property type="component" value="Unassembled WGS sequence"/>
</dbReference>
<dbReference type="InterPro" id="IPR023267">
    <property type="entry name" value="RCMT"/>
</dbReference>
<evidence type="ECO:0000313" key="10">
    <source>
        <dbReference type="Proteomes" id="UP000075243"/>
    </source>
</evidence>
<evidence type="ECO:0000256" key="3">
    <source>
        <dbReference type="ARBA" id="ARBA00022679"/>
    </source>
</evidence>
<dbReference type="OMA" id="GYTEEWL"/>
<evidence type="ECO:0000256" key="4">
    <source>
        <dbReference type="ARBA" id="ARBA00022691"/>
    </source>
</evidence>
<dbReference type="InterPro" id="IPR036974">
    <property type="entry name" value="PUA_sf"/>
</dbReference>
<dbReference type="Gene3D" id="2.30.130.10">
    <property type="entry name" value="PUA domain"/>
    <property type="match status" value="1"/>
</dbReference>
<dbReference type="Gene3D" id="3.40.50.150">
    <property type="entry name" value="Vaccinia Virus protein VP39"/>
    <property type="match status" value="2"/>
</dbReference>
<dbReference type="PRINTS" id="PR02008">
    <property type="entry name" value="RCMTFAMILY"/>
</dbReference>
<dbReference type="PROSITE" id="PS01153">
    <property type="entry name" value="NOL1_NOP2_SUN"/>
    <property type="match status" value="1"/>
</dbReference>
<dbReference type="GO" id="GO:0001510">
    <property type="term" value="P:RNA methylation"/>
    <property type="evidence" value="ECO:0007669"/>
    <property type="project" value="InterPro"/>
</dbReference>
<keyword evidence="4 6" id="KW-0949">S-adenosyl-L-methionine</keyword>
<feature type="binding site" evidence="6">
    <location>
        <position position="302"/>
    </location>
    <ligand>
        <name>S-adenosyl-L-methionine</name>
        <dbReference type="ChEBI" id="CHEBI:59789"/>
    </ligand>
</feature>
<gene>
    <name evidence="9" type="ORF">KK1_044484</name>
</gene>
<evidence type="ECO:0000259" key="8">
    <source>
        <dbReference type="PROSITE" id="PS51686"/>
    </source>
</evidence>
<dbReference type="Pfam" id="PF01472">
    <property type="entry name" value="PUA"/>
    <property type="match status" value="1"/>
</dbReference>
<evidence type="ECO:0000256" key="5">
    <source>
        <dbReference type="ARBA" id="ARBA00022884"/>
    </source>
</evidence>
<dbReference type="EMBL" id="KQ484569">
    <property type="protein sequence ID" value="KYP34545.1"/>
    <property type="molecule type" value="Genomic_DNA"/>
</dbReference>
<keyword evidence="5 6" id="KW-0694">RNA-binding</keyword>
<dbReference type="CDD" id="cd21150">
    <property type="entry name" value="PUA_NSun6-like"/>
    <property type="match status" value="1"/>
</dbReference>
<dbReference type="STRING" id="3821.A0A151QWG3"/>
<dbReference type="GO" id="GO:0008173">
    <property type="term" value="F:RNA methyltransferase activity"/>
    <property type="evidence" value="ECO:0007669"/>
    <property type="project" value="InterPro"/>
</dbReference>
<dbReference type="SUPFAM" id="SSF53335">
    <property type="entry name" value="S-adenosyl-L-methionine-dependent methyltransferases"/>
    <property type="match status" value="1"/>
</dbReference>
<keyword evidence="3 6" id="KW-0808">Transferase</keyword>
<reference evidence="9" key="1">
    <citation type="journal article" date="2012" name="Nat. Biotechnol.">
        <title>Draft genome sequence of pigeonpea (Cajanus cajan), an orphan legume crop of resource-poor farmers.</title>
        <authorList>
            <person name="Varshney R.K."/>
            <person name="Chen W."/>
            <person name="Li Y."/>
            <person name="Bharti A.K."/>
            <person name="Saxena R.K."/>
            <person name="Schlueter J.A."/>
            <person name="Donoghue M.T."/>
            <person name="Azam S."/>
            <person name="Fan G."/>
            <person name="Whaley A.M."/>
            <person name="Farmer A.D."/>
            <person name="Sheridan J."/>
            <person name="Iwata A."/>
            <person name="Tuteja R."/>
            <person name="Penmetsa R.V."/>
            <person name="Wu W."/>
            <person name="Upadhyaya H.D."/>
            <person name="Yang S.P."/>
            <person name="Shah T."/>
            <person name="Saxena K.B."/>
            <person name="Michael T."/>
            <person name="McCombie W.R."/>
            <person name="Yang B."/>
            <person name="Zhang G."/>
            <person name="Yang H."/>
            <person name="Wang J."/>
            <person name="Spillane C."/>
            <person name="Cook D.R."/>
            <person name="May G.D."/>
            <person name="Xu X."/>
            <person name="Jackson S.A."/>
        </authorList>
    </citation>
    <scope>NUCLEOTIDE SEQUENCE [LARGE SCALE GENOMIC DNA]</scope>
</reference>
<comment type="similarity">
    <text evidence="1 6">Belongs to the class I-like SAM-binding methyltransferase superfamily. RsmB/NOP family.</text>
</comment>